<sequence length="92" mass="10112">MILSMFAVHPYSPVTRQHGESTTRSETITFSTLSPRTSLITLQSPSNFSFSSSFFFFSSSDSSSFRPSLIAETSFFPSNSLSCPTVISLKLP</sequence>
<gene>
    <name evidence="1" type="ORF">BRARA_I02612</name>
</gene>
<dbReference type="Proteomes" id="UP000264353">
    <property type="component" value="Chromosome A9"/>
</dbReference>
<proteinExistence type="predicted"/>
<reference evidence="1 2" key="1">
    <citation type="submission" date="2018-06" db="EMBL/GenBank/DDBJ databases">
        <title>WGS assembly of Brassica rapa FPsc.</title>
        <authorList>
            <person name="Bowman J."/>
            <person name="Kohchi T."/>
            <person name="Yamato K."/>
            <person name="Jenkins J."/>
            <person name="Shu S."/>
            <person name="Ishizaki K."/>
            <person name="Yamaoka S."/>
            <person name="Nishihama R."/>
            <person name="Nakamura Y."/>
            <person name="Berger F."/>
            <person name="Adam C."/>
            <person name="Aki S."/>
            <person name="Althoff F."/>
            <person name="Araki T."/>
            <person name="Arteaga-Vazquez M."/>
            <person name="Balasubrmanian S."/>
            <person name="Bauer D."/>
            <person name="Boehm C."/>
            <person name="Briginshaw L."/>
            <person name="Caballero-Perez J."/>
            <person name="Catarino B."/>
            <person name="Chen F."/>
            <person name="Chiyoda S."/>
            <person name="Chovatia M."/>
            <person name="Davies K."/>
            <person name="Delmans M."/>
            <person name="Demura T."/>
            <person name="Dierschke T."/>
            <person name="Dolan L."/>
            <person name="Dorantes-Acosta A."/>
            <person name="Eklund D."/>
            <person name="Florent S."/>
            <person name="Flores-Sandoval E."/>
            <person name="Fujiyama A."/>
            <person name="Fukuzawa H."/>
            <person name="Galik B."/>
            <person name="Grimanelli D."/>
            <person name="Grimwood J."/>
            <person name="Grossniklaus U."/>
            <person name="Hamada T."/>
            <person name="Haseloff J."/>
            <person name="Hetherington A."/>
            <person name="Higo A."/>
            <person name="Hirakawa Y."/>
            <person name="Hundley H."/>
            <person name="Ikeda Y."/>
            <person name="Inoue K."/>
            <person name="Inoue S."/>
            <person name="Ishida S."/>
            <person name="Jia Q."/>
            <person name="Kakita M."/>
            <person name="Kanazawa T."/>
            <person name="Kawai Y."/>
            <person name="Kawashima T."/>
            <person name="Kennedy M."/>
            <person name="Kinose K."/>
            <person name="Kinoshita T."/>
            <person name="Kohara Y."/>
            <person name="Koide E."/>
            <person name="Komatsu K."/>
            <person name="Kopischke S."/>
            <person name="Kubo M."/>
            <person name="Kyozuka J."/>
            <person name="Lagercrantz U."/>
            <person name="Lin S."/>
            <person name="Lindquist E."/>
            <person name="Lipzen A."/>
            <person name="Lu C."/>
            <person name="Luna E."/>
            <person name="Martienssen R."/>
            <person name="Minamino N."/>
            <person name="Mizutani M."/>
            <person name="Mizutani M."/>
            <person name="Mochizuki N."/>
            <person name="Monte I."/>
            <person name="Mosher R."/>
            <person name="Nagasaki H."/>
            <person name="Nakagami H."/>
            <person name="Naramoto S."/>
            <person name="Nishitani K."/>
            <person name="Ohtani M."/>
            <person name="Okamoto T."/>
            <person name="Okumura M."/>
            <person name="Phillips J."/>
            <person name="Pollak B."/>
            <person name="Reinders A."/>
            <person name="Roevekamp M."/>
            <person name="Sano R."/>
            <person name="Sawa S."/>
            <person name="Schmid M."/>
            <person name="Shirakawa M."/>
            <person name="Solano R."/>
            <person name="Spunde A."/>
            <person name="Suetsugu N."/>
            <person name="Sugano S."/>
            <person name="Sugiyama A."/>
            <person name="Sun R."/>
            <person name="Suzuki Y."/>
            <person name="Takenaka M."/>
            <person name="Takezawa D."/>
            <person name="Tomogane H."/>
            <person name="Tsuzuki M."/>
            <person name="Ueda T."/>
            <person name="Umeda M."/>
            <person name="Ward J."/>
            <person name="Watanabe Y."/>
            <person name="Yazaki K."/>
            <person name="Yokoyama R."/>
            <person name="Yoshitake Y."/>
            <person name="Yotsui I."/>
            <person name="Zachgo S."/>
            <person name="Schmutz J."/>
        </authorList>
    </citation>
    <scope>NUCLEOTIDE SEQUENCE [LARGE SCALE GENOMIC DNA]</scope>
    <source>
        <strain evidence="2">cv. B-3</strain>
    </source>
</reference>
<dbReference type="EMBL" id="CM010636">
    <property type="protein sequence ID" value="RID45918.1"/>
    <property type="molecule type" value="Genomic_DNA"/>
</dbReference>
<evidence type="ECO:0000313" key="2">
    <source>
        <dbReference type="Proteomes" id="UP000264353"/>
    </source>
</evidence>
<organism evidence="1 2">
    <name type="scientific">Brassica campestris</name>
    <name type="common">Field mustard</name>
    <dbReference type="NCBI Taxonomy" id="3711"/>
    <lineage>
        <taxon>Eukaryota</taxon>
        <taxon>Viridiplantae</taxon>
        <taxon>Streptophyta</taxon>
        <taxon>Embryophyta</taxon>
        <taxon>Tracheophyta</taxon>
        <taxon>Spermatophyta</taxon>
        <taxon>Magnoliopsida</taxon>
        <taxon>eudicotyledons</taxon>
        <taxon>Gunneridae</taxon>
        <taxon>Pentapetalae</taxon>
        <taxon>rosids</taxon>
        <taxon>malvids</taxon>
        <taxon>Brassicales</taxon>
        <taxon>Brassicaceae</taxon>
        <taxon>Brassiceae</taxon>
        <taxon>Brassica</taxon>
    </lineage>
</organism>
<name>A0A397XZE7_BRACM</name>
<accession>A0A397XZE7</accession>
<evidence type="ECO:0000313" key="1">
    <source>
        <dbReference type="EMBL" id="RID45918.1"/>
    </source>
</evidence>
<protein>
    <submittedName>
        <fullName evidence="1">Uncharacterized protein</fullName>
    </submittedName>
</protein>
<dbReference type="AlphaFoldDB" id="A0A397XZE7"/>